<organism evidence="2 3">
    <name type="scientific">Alternaria atra</name>
    <dbReference type="NCBI Taxonomy" id="119953"/>
    <lineage>
        <taxon>Eukaryota</taxon>
        <taxon>Fungi</taxon>
        <taxon>Dikarya</taxon>
        <taxon>Ascomycota</taxon>
        <taxon>Pezizomycotina</taxon>
        <taxon>Dothideomycetes</taxon>
        <taxon>Pleosporomycetidae</taxon>
        <taxon>Pleosporales</taxon>
        <taxon>Pleosporineae</taxon>
        <taxon>Pleosporaceae</taxon>
        <taxon>Alternaria</taxon>
        <taxon>Alternaria sect. Ulocladioides</taxon>
    </lineage>
</organism>
<protein>
    <recommendedName>
        <fullName evidence="1">Thioesterase domain-containing protein</fullName>
    </recommendedName>
</protein>
<keyword evidence="3" id="KW-1185">Reference proteome</keyword>
<dbReference type="Gene3D" id="3.40.50.1820">
    <property type="entry name" value="alpha/beta hydrolase"/>
    <property type="match status" value="1"/>
</dbReference>
<sequence length="251" mass="28030">MLRQIQKRSSGSTAIPLFLFHDASGTISSYYALGPMGRDVYAIANSRMDSDEPESMRDMGRRYYAAIKAVVPKGRIMLGGWSLGGMIALQVAWICVRDPCLAVDGIVMIDSPFPDYRHVEYMGAESPISEDAPSPAKMKLDKAILRTVNTLHSWQPPVWRRQRQPYTLMLCATESVQNEGYSAALSFVDQFRDSPTLGWNERASSIVIDKSYPIKGHHFNVLEPKNVAFLTETMATIAEGIDLVSFQDDDE</sequence>
<gene>
    <name evidence="2" type="ORF">ALTATR162_LOCUS6394</name>
</gene>
<proteinExistence type="predicted"/>
<feature type="domain" description="Thioesterase" evidence="1">
    <location>
        <begin position="16"/>
        <end position="116"/>
    </location>
</feature>
<dbReference type="OrthoDB" id="10253869at2759"/>
<dbReference type="EMBL" id="CAJRGZ010000019">
    <property type="protein sequence ID" value="CAG5163255.1"/>
    <property type="molecule type" value="Genomic_DNA"/>
</dbReference>
<dbReference type="InterPro" id="IPR001031">
    <property type="entry name" value="Thioesterase"/>
</dbReference>
<evidence type="ECO:0000313" key="3">
    <source>
        <dbReference type="Proteomes" id="UP000676310"/>
    </source>
</evidence>
<dbReference type="Pfam" id="PF00975">
    <property type="entry name" value="Thioesterase"/>
    <property type="match status" value="1"/>
</dbReference>
<dbReference type="Proteomes" id="UP000676310">
    <property type="component" value="Unassembled WGS sequence"/>
</dbReference>
<evidence type="ECO:0000259" key="1">
    <source>
        <dbReference type="Pfam" id="PF00975"/>
    </source>
</evidence>
<dbReference type="RefSeq" id="XP_043169950.1">
    <property type="nucleotide sequence ID" value="XM_043314015.1"/>
</dbReference>
<accession>A0A8J2I487</accession>
<reference evidence="2" key="1">
    <citation type="submission" date="2021-05" db="EMBL/GenBank/DDBJ databases">
        <authorList>
            <person name="Stam R."/>
        </authorList>
    </citation>
    <scope>NUCLEOTIDE SEQUENCE</scope>
    <source>
        <strain evidence="2">CS162</strain>
    </source>
</reference>
<comment type="caution">
    <text evidence="2">The sequence shown here is derived from an EMBL/GenBank/DDBJ whole genome shotgun (WGS) entry which is preliminary data.</text>
</comment>
<dbReference type="InterPro" id="IPR029058">
    <property type="entry name" value="AB_hydrolase_fold"/>
</dbReference>
<name>A0A8J2I487_9PLEO</name>
<evidence type="ECO:0000313" key="2">
    <source>
        <dbReference type="EMBL" id="CAG5163255.1"/>
    </source>
</evidence>
<dbReference type="SUPFAM" id="SSF53474">
    <property type="entry name" value="alpha/beta-Hydrolases"/>
    <property type="match status" value="1"/>
</dbReference>
<dbReference type="GeneID" id="67018278"/>
<dbReference type="AlphaFoldDB" id="A0A8J2I487"/>